<dbReference type="AlphaFoldDB" id="A0A1F6CMC5"/>
<dbReference type="Proteomes" id="UP000176445">
    <property type="component" value="Unassembled WGS sequence"/>
</dbReference>
<evidence type="ECO:0000313" key="2">
    <source>
        <dbReference type="EMBL" id="OGG50383.1"/>
    </source>
</evidence>
<dbReference type="GO" id="GO:0003677">
    <property type="term" value="F:DNA binding"/>
    <property type="evidence" value="ECO:0007669"/>
    <property type="project" value="InterPro"/>
</dbReference>
<dbReference type="InterPro" id="IPR036162">
    <property type="entry name" value="Resolvase-like_N_sf"/>
</dbReference>
<reference evidence="2 3" key="1">
    <citation type="journal article" date="2016" name="Nat. Commun.">
        <title>Thousands of microbial genomes shed light on interconnected biogeochemical processes in an aquifer system.</title>
        <authorList>
            <person name="Anantharaman K."/>
            <person name="Brown C.T."/>
            <person name="Hug L.A."/>
            <person name="Sharon I."/>
            <person name="Castelle C.J."/>
            <person name="Probst A.J."/>
            <person name="Thomas B.C."/>
            <person name="Singh A."/>
            <person name="Wilkins M.J."/>
            <person name="Karaoz U."/>
            <person name="Brodie E.L."/>
            <person name="Williams K.H."/>
            <person name="Hubbard S.S."/>
            <person name="Banfield J.F."/>
        </authorList>
    </citation>
    <scope>NUCLEOTIDE SEQUENCE [LARGE SCALE GENOMIC DNA]</scope>
</reference>
<dbReference type="EMBL" id="MFKW01000052">
    <property type="protein sequence ID" value="OGG50383.1"/>
    <property type="molecule type" value="Genomic_DNA"/>
</dbReference>
<sequence>MKNVIYYSLTIKTSMESSKVSKGAVVYARTAPEGKVVDELKKQERVCNIFANTLNMKVLKSFRDVSSGTSLQRPGFQDLLSFCEDNAEKVGAIIITDRECLMIDVSDYFELGEMLGEYGVEIICLDKSFSEEVV</sequence>
<feature type="domain" description="Resolvase/invertase-type recombinase catalytic" evidence="1">
    <location>
        <begin position="24"/>
        <end position="134"/>
    </location>
</feature>
<comment type="caution">
    <text evidence="2">The sequence shown here is derived from an EMBL/GenBank/DDBJ whole genome shotgun (WGS) entry which is preliminary data.</text>
</comment>
<evidence type="ECO:0000259" key="1">
    <source>
        <dbReference type="SMART" id="SM00857"/>
    </source>
</evidence>
<protein>
    <recommendedName>
        <fullName evidence="1">Resolvase/invertase-type recombinase catalytic domain-containing protein</fullName>
    </recommendedName>
</protein>
<name>A0A1F6CMC5_9BACT</name>
<gene>
    <name evidence="2" type="ORF">A2704_05605</name>
</gene>
<organism evidence="2 3">
    <name type="scientific">Candidatus Kaiserbacteria bacterium RIFCSPHIGHO2_01_FULL_54_36b</name>
    <dbReference type="NCBI Taxonomy" id="1798483"/>
    <lineage>
        <taxon>Bacteria</taxon>
        <taxon>Candidatus Kaiseribacteriota</taxon>
    </lineage>
</organism>
<dbReference type="GO" id="GO:0000150">
    <property type="term" value="F:DNA strand exchange activity"/>
    <property type="evidence" value="ECO:0007669"/>
    <property type="project" value="InterPro"/>
</dbReference>
<dbReference type="Gene3D" id="3.40.50.1390">
    <property type="entry name" value="Resolvase, N-terminal catalytic domain"/>
    <property type="match status" value="1"/>
</dbReference>
<dbReference type="Pfam" id="PF00239">
    <property type="entry name" value="Resolvase"/>
    <property type="match status" value="1"/>
</dbReference>
<dbReference type="InterPro" id="IPR006119">
    <property type="entry name" value="Resolv_N"/>
</dbReference>
<dbReference type="SMART" id="SM00857">
    <property type="entry name" value="Resolvase"/>
    <property type="match status" value="1"/>
</dbReference>
<proteinExistence type="predicted"/>
<evidence type="ECO:0000313" key="3">
    <source>
        <dbReference type="Proteomes" id="UP000176445"/>
    </source>
</evidence>
<dbReference type="SUPFAM" id="SSF53041">
    <property type="entry name" value="Resolvase-like"/>
    <property type="match status" value="1"/>
</dbReference>
<accession>A0A1F6CMC5</accession>